<accession>A0A8S1JZB9</accession>
<dbReference type="Proteomes" id="UP000688137">
    <property type="component" value="Unassembled WGS sequence"/>
</dbReference>
<sequence length="264" mass="31400">MQQIIEPSGTMGDLLFSLQRFCLEDEKLIQYFGSRIINQNEIYYINYCTPLEKNLFLNYLINLFYSNDDIPKQDILYIDSQHNFNIPENIFVGNCYSIEDLVIQLNSARYILKKNRKIRLIIIDSIHQRQKDNKRRTSRTIGEKILQFDREVEYVLEELINLLREFNAIVIVLCLMQYPQNTIKLSHNFQFLISDKIIGQLLENNIFLIPPLFYDQELYNYIQSKNLKNISSSCISIMENKSKIKYYIFDNNQIIQTGEIAQNF</sequence>
<dbReference type="OMA" id="SSCISIM"/>
<dbReference type="EMBL" id="CAJJDM010000007">
    <property type="protein sequence ID" value="CAD8046060.1"/>
    <property type="molecule type" value="Genomic_DNA"/>
</dbReference>
<protein>
    <submittedName>
        <fullName evidence="1">Uncharacterized protein</fullName>
    </submittedName>
</protein>
<keyword evidence="2" id="KW-1185">Reference proteome</keyword>
<reference evidence="1" key="1">
    <citation type="submission" date="2021-01" db="EMBL/GenBank/DDBJ databases">
        <authorList>
            <consortium name="Genoscope - CEA"/>
            <person name="William W."/>
        </authorList>
    </citation>
    <scope>NUCLEOTIDE SEQUENCE</scope>
</reference>
<organism evidence="1 2">
    <name type="scientific">Paramecium primaurelia</name>
    <dbReference type="NCBI Taxonomy" id="5886"/>
    <lineage>
        <taxon>Eukaryota</taxon>
        <taxon>Sar</taxon>
        <taxon>Alveolata</taxon>
        <taxon>Ciliophora</taxon>
        <taxon>Intramacronucleata</taxon>
        <taxon>Oligohymenophorea</taxon>
        <taxon>Peniculida</taxon>
        <taxon>Parameciidae</taxon>
        <taxon>Paramecium</taxon>
    </lineage>
</organism>
<dbReference type="AlphaFoldDB" id="A0A8S1JZB9"/>
<gene>
    <name evidence="1" type="ORF">PPRIM_AZ9-3.1.T0100163</name>
</gene>
<proteinExistence type="predicted"/>
<evidence type="ECO:0000313" key="1">
    <source>
        <dbReference type="EMBL" id="CAD8046060.1"/>
    </source>
</evidence>
<name>A0A8S1JZB9_PARPR</name>
<comment type="caution">
    <text evidence="1">The sequence shown here is derived from an EMBL/GenBank/DDBJ whole genome shotgun (WGS) entry which is preliminary data.</text>
</comment>
<evidence type="ECO:0000313" key="2">
    <source>
        <dbReference type="Proteomes" id="UP000688137"/>
    </source>
</evidence>